<proteinExistence type="predicted"/>
<reference evidence="2" key="2">
    <citation type="submission" date="2015-01" db="EMBL/GenBank/DDBJ databases">
        <title>Evolutionary Origins and Diversification of the Mycorrhizal Mutualists.</title>
        <authorList>
            <consortium name="DOE Joint Genome Institute"/>
            <consortium name="Mycorrhizal Genomics Consortium"/>
            <person name="Kohler A."/>
            <person name="Kuo A."/>
            <person name="Nagy L.G."/>
            <person name="Floudas D."/>
            <person name="Copeland A."/>
            <person name="Barry K.W."/>
            <person name="Cichocki N."/>
            <person name="Veneault-Fourrey C."/>
            <person name="LaButti K."/>
            <person name="Lindquist E.A."/>
            <person name="Lipzen A."/>
            <person name="Lundell T."/>
            <person name="Morin E."/>
            <person name="Murat C."/>
            <person name="Riley R."/>
            <person name="Ohm R."/>
            <person name="Sun H."/>
            <person name="Tunlid A."/>
            <person name="Henrissat B."/>
            <person name="Grigoriev I.V."/>
            <person name="Hibbett D.S."/>
            <person name="Martin F."/>
        </authorList>
    </citation>
    <scope>NUCLEOTIDE SEQUENCE [LARGE SCALE GENOMIC DNA]</scope>
    <source>
        <strain evidence="2">LaAM-08-1</strain>
    </source>
</reference>
<protein>
    <submittedName>
        <fullName evidence="1">Uncharacterized protein</fullName>
    </submittedName>
</protein>
<reference evidence="1 2" key="1">
    <citation type="submission" date="2014-04" db="EMBL/GenBank/DDBJ databases">
        <authorList>
            <consortium name="DOE Joint Genome Institute"/>
            <person name="Kuo A."/>
            <person name="Kohler A."/>
            <person name="Nagy L.G."/>
            <person name="Floudas D."/>
            <person name="Copeland A."/>
            <person name="Barry K.W."/>
            <person name="Cichocki N."/>
            <person name="Veneault-Fourrey C."/>
            <person name="LaButti K."/>
            <person name="Lindquist E.A."/>
            <person name="Lipzen A."/>
            <person name="Lundell T."/>
            <person name="Morin E."/>
            <person name="Murat C."/>
            <person name="Sun H."/>
            <person name="Tunlid A."/>
            <person name="Henrissat B."/>
            <person name="Grigoriev I.V."/>
            <person name="Hibbett D.S."/>
            <person name="Martin F."/>
            <person name="Nordberg H.P."/>
            <person name="Cantor M.N."/>
            <person name="Hua S.X."/>
        </authorList>
    </citation>
    <scope>NUCLEOTIDE SEQUENCE [LARGE SCALE GENOMIC DNA]</scope>
    <source>
        <strain evidence="1 2">LaAM-08-1</strain>
    </source>
</reference>
<dbReference type="AlphaFoldDB" id="A0A0C9XEF7"/>
<sequence>MQAIQGAATGRLCPRAVHRHVLEELCDEQDLLRVRDLGHALNDSGFKGNCLCECVALPYVLS</sequence>
<dbReference type="HOGENOM" id="CLU_2904531_0_0_1"/>
<keyword evidence="2" id="KW-1185">Reference proteome</keyword>
<name>A0A0C9XEF7_9AGAR</name>
<gene>
    <name evidence="1" type="ORF">K443DRAFT_683706</name>
</gene>
<accession>A0A0C9XEF7</accession>
<dbReference type="Proteomes" id="UP000054477">
    <property type="component" value="Unassembled WGS sequence"/>
</dbReference>
<organism evidence="1 2">
    <name type="scientific">Laccaria amethystina LaAM-08-1</name>
    <dbReference type="NCBI Taxonomy" id="1095629"/>
    <lineage>
        <taxon>Eukaryota</taxon>
        <taxon>Fungi</taxon>
        <taxon>Dikarya</taxon>
        <taxon>Basidiomycota</taxon>
        <taxon>Agaricomycotina</taxon>
        <taxon>Agaricomycetes</taxon>
        <taxon>Agaricomycetidae</taxon>
        <taxon>Agaricales</taxon>
        <taxon>Agaricineae</taxon>
        <taxon>Hydnangiaceae</taxon>
        <taxon>Laccaria</taxon>
    </lineage>
</organism>
<evidence type="ECO:0000313" key="2">
    <source>
        <dbReference type="Proteomes" id="UP000054477"/>
    </source>
</evidence>
<dbReference type="EMBL" id="KN838790">
    <property type="protein sequence ID" value="KIJ94502.1"/>
    <property type="molecule type" value="Genomic_DNA"/>
</dbReference>
<evidence type="ECO:0000313" key="1">
    <source>
        <dbReference type="EMBL" id="KIJ94502.1"/>
    </source>
</evidence>